<organism evidence="1 2">
    <name type="scientific">Dictyoglomus thermophilum (strain ATCC 35947 / DSM 3960 / H-6-12)</name>
    <dbReference type="NCBI Taxonomy" id="309799"/>
    <lineage>
        <taxon>Bacteria</taxon>
        <taxon>Pseudomonadati</taxon>
        <taxon>Dictyoglomota</taxon>
        <taxon>Dictyoglomia</taxon>
        <taxon>Dictyoglomales</taxon>
        <taxon>Dictyoglomaceae</taxon>
        <taxon>Dictyoglomus</taxon>
    </lineage>
</organism>
<evidence type="ECO:0000313" key="1">
    <source>
        <dbReference type="EMBL" id="ACI19778.1"/>
    </source>
</evidence>
<reference evidence="1 2" key="1">
    <citation type="journal article" date="2014" name="Genome Announc.">
        <title>Complete Genome Sequence of the Extreme Thermophile Dictyoglomus thermophilum H-6-12.</title>
        <authorList>
            <person name="Coil D.A."/>
            <person name="Badger J.H."/>
            <person name="Forberger H.C."/>
            <person name="Riggs F."/>
            <person name="Madupu R."/>
            <person name="Fedorova N."/>
            <person name="Ward N."/>
            <person name="Robb F.T."/>
            <person name="Eisen J.A."/>
        </authorList>
    </citation>
    <scope>NUCLEOTIDE SEQUENCE [LARGE SCALE GENOMIC DNA]</scope>
    <source>
        <strain evidence="2">ATCC 35947 / DSM 3960 / H-6-12</strain>
    </source>
</reference>
<proteinExistence type="predicted"/>
<dbReference type="KEGG" id="dth:DICTH_0568"/>
<accession>B5YD42</accession>
<dbReference type="STRING" id="309799.DICTH_0568"/>
<dbReference type="PaxDb" id="309799-DICTH_0568"/>
<evidence type="ECO:0000313" key="2">
    <source>
        <dbReference type="Proteomes" id="UP000001733"/>
    </source>
</evidence>
<sequence length="44" mass="4854">MKNSDDFGIISDKLYKILGGDEVGMDHALPEKGGSHRSKYTETL</sequence>
<dbReference type="Proteomes" id="UP000001733">
    <property type="component" value="Chromosome"/>
</dbReference>
<dbReference type="EMBL" id="CP001146">
    <property type="protein sequence ID" value="ACI19778.1"/>
    <property type="molecule type" value="Genomic_DNA"/>
</dbReference>
<keyword evidence="2" id="KW-1185">Reference proteome</keyword>
<gene>
    <name evidence="1" type="ordered locus">DICTH_0568</name>
</gene>
<dbReference type="AlphaFoldDB" id="B5YD42"/>
<protein>
    <submittedName>
        <fullName evidence="1">Uncharacterized protein</fullName>
    </submittedName>
</protein>
<name>B5YD42_DICT6</name>
<dbReference type="HOGENOM" id="CLU_3215447_0_0_0"/>